<dbReference type="Proteomes" id="UP001153709">
    <property type="component" value="Chromosome 4"/>
</dbReference>
<accession>A0A9N9XCG5</accession>
<keyword evidence="2" id="KW-1185">Reference proteome</keyword>
<organism evidence="1 2">
    <name type="scientific">Diabrotica balteata</name>
    <name type="common">Banded cucumber beetle</name>
    <dbReference type="NCBI Taxonomy" id="107213"/>
    <lineage>
        <taxon>Eukaryota</taxon>
        <taxon>Metazoa</taxon>
        <taxon>Ecdysozoa</taxon>
        <taxon>Arthropoda</taxon>
        <taxon>Hexapoda</taxon>
        <taxon>Insecta</taxon>
        <taxon>Pterygota</taxon>
        <taxon>Neoptera</taxon>
        <taxon>Endopterygota</taxon>
        <taxon>Coleoptera</taxon>
        <taxon>Polyphaga</taxon>
        <taxon>Cucujiformia</taxon>
        <taxon>Chrysomeloidea</taxon>
        <taxon>Chrysomelidae</taxon>
        <taxon>Galerucinae</taxon>
        <taxon>Diabroticina</taxon>
        <taxon>Diabroticites</taxon>
        <taxon>Diabrotica</taxon>
    </lineage>
</organism>
<proteinExistence type="predicted"/>
<dbReference type="AlphaFoldDB" id="A0A9N9XCG5"/>
<evidence type="ECO:0000313" key="1">
    <source>
        <dbReference type="EMBL" id="CAG9833722.1"/>
    </source>
</evidence>
<protein>
    <submittedName>
        <fullName evidence="1">Uncharacterized protein</fullName>
    </submittedName>
</protein>
<evidence type="ECO:0000313" key="2">
    <source>
        <dbReference type="Proteomes" id="UP001153709"/>
    </source>
</evidence>
<name>A0A9N9XCG5_DIABA</name>
<reference evidence="1" key="1">
    <citation type="submission" date="2022-01" db="EMBL/GenBank/DDBJ databases">
        <authorList>
            <person name="King R."/>
        </authorList>
    </citation>
    <scope>NUCLEOTIDE SEQUENCE</scope>
</reference>
<dbReference type="EMBL" id="OU898279">
    <property type="protein sequence ID" value="CAG9833722.1"/>
    <property type="molecule type" value="Genomic_DNA"/>
</dbReference>
<gene>
    <name evidence="1" type="ORF">DIABBA_LOCUS7103</name>
</gene>
<dbReference type="OrthoDB" id="6802209at2759"/>
<sequence>MEIKQETSEKSCKIEIGYETCVGPLNAVKIEIKEEPKKESAYDTFDYLDFPVDSKPKVGQDEFNLFEEKTNIK</sequence>